<accession>A0AAJ7XDD4</accession>
<dbReference type="GO" id="GO:0006954">
    <property type="term" value="P:inflammatory response"/>
    <property type="evidence" value="ECO:0007669"/>
    <property type="project" value="UniProtKB-KW"/>
</dbReference>
<dbReference type="PANTHER" id="PTHR34257:SF2">
    <property type="entry name" value="E3 UBIQUITIN LIGASE TRAF3IP2"/>
    <property type="match status" value="1"/>
</dbReference>
<evidence type="ECO:0000256" key="1">
    <source>
        <dbReference type="ARBA" id="ARBA00000900"/>
    </source>
</evidence>
<evidence type="ECO:0000256" key="13">
    <source>
        <dbReference type="SAM" id="MobiDB-lite"/>
    </source>
</evidence>
<reference evidence="16" key="1">
    <citation type="submission" date="2025-08" db="UniProtKB">
        <authorList>
            <consortium name="RefSeq"/>
        </authorList>
    </citation>
    <scope>IDENTIFICATION</scope>
    <source>
        <tissue evidence="16">Sperm</tissue>
    </source>
</reference>
<dbReference type="EC" id="2.3.2.27" evidence="2"/>
<name>A0AAJ7XDD4_PETMA</name>
<dbReference type="PROSITE" id="PS51534">
    <property type="entry name" value="SEFIR"/>
    <property type="match status" value="1"/>
</dbReference>
<dbReference type="GO" id="GO:0038173">
    <property type="term" value="P:interleukin-17A-mediated signaling pathway"/>
    <property type="evidence" value="ECO:0007669"/>
    <property type="project" value="UniProtKB-ARBA"/>
</dbReference>
<comment type="subunit">
    <text evidence="6">Interacts with IKBKG/NF-kappa B essential modulator, with CHUK/IKK-alpha and with IKBKB/IKK-beta. Interacts with TRAF6; this interaction is direct. Interacts with IL17RA and IL17RC. Interacts with IL17RB.</text>
</comment>
<proteinExistence type="predicted"/>
<dbReference type="GeneID" id="116953237"/>
<dbReference type="GO" id="GO:0006959">
    <property type="term" value="P:humoral immune response"/>
    <property type="evidence" value="ECO:0007669"/>
    <property type="project" value="TreeGrafter"/>
</dbReference>
<evidence type="ECO:0000256" key="5">
    <source>
        <dbReference type="ARBA" id="ARBA00023198"/>
    </source>
</evidence>
<sequence length="562" mass="61944">MVKHVEEMTSRQKARPPMEDDESIYSSSESGFGEPRSPLSPEESRDFNSLYRRIVADCPRLRLIAGQTRGQEGSLDTEDGGDIKPSGSGRCTPQRKGELSQWDLGARRPSVERNQNCDNGSICRGPSEHGSASPPSRAIHCSAMARPPLMEASCCDFMQERAGRGKEVGAAGGHMQHRPAGGNSWDNGIVGLGQRAPFDPLGLGLGYLEPAAPLKSGDFVPQQDYAAPRGFLHPGEKADAFGAGFTSRPVAHGPPAYAAPKYAHPHHHYGWPSSIADRSCGHQHQKQQNQQQQQPLPPQIGHWLPPYPAVYLPAESRVAPPAQVCPSRNYHLHGPMLPKAGLQQGSQPSAVGDREPESRKRVSDVPGDGRLLPSSWQARITSLTPVTIRRSHLHESMCKVFITYSLDAAPHVLNLAKFLCANGFNTMLDVFADQLRGIDVIKFMDTFLLDKDYMIIVAVSPGYRRDVEGSLGSLDTNDHSLHTRYIFRQLQNQFIQQGCLNFRVLPVLMPPASRDDVPSWLQSTLCFRWPRDLEGILLRLMREEKIVPPPVGELPTITMVPV</sequence>
<evidence type="ECO:0000313" key="15">
    <source>
        <dbReference type="Proteomes" id="UP001318040"/>
    </source>
</evidence>
<feature type="region of interest" description="Disordered" evidence="13">
    <location>
        <begin position="273"/>
        <end position="300"/>
    </location>
</feature>
<dbReference type="AlphaFoldDB" id="A0AAJ7XDD4"/>
<organism evidence="15 16">
    <name type="scientific">Petromyzon marinus</name>
    <name type="common">Sea lamprey</name>
    <dbReference type="NCBI Taxonomy" id="7757"/>
    <lineage>
        <taxon>Eukaryota</taxon>
        <taxon>Metazoa</taxon>
        <taxon>Chordata</taxon>
        <taxon>Craniata</taxon>
        <taxon>Vertebrata</taxon>
        <taxon>Cyclostomata</taxon>
        <taxon>Hyperoartia</taxon>
        <taxon>Petromyzontiformes</taxon>
        <taxon>Petromyzontidae</taxon>
        <taxon>Petromyzon</taxon>
    </lineage>
</organism>
<evidence type="ECO:0000256" key="2">
    <source>
        <dbReference type="ARBA" id="ARBA00012483"/>
    </source>
</evidence>
<feature type="compositionally biased region" description="Basic and acidic residues" evidence="13">
    <location>
        <begin position="1"/>
        <end position="10"/>
    </location>
</feature>
<dbReference type="GO" id="GO:0005737">
    <property type="term" value="C:cytoplasm"/>
    <property type="evidence" value="ECO:0007669"/>
    <property type="project" value="UniProtKB-ARBA"/>
</dbReference>
<dbReference type="InterPro" id="IPR013568">
    <property type="entry name" value="SEFIR_dom"/>
</dbReference>
<comment type="catalytic activity">
    <reaction evidence="1">
        <text>S-ubiquitinyl-[E2 ubiquitin-conjugating enzyme]-L-cysteine + [acceptor protein]-L-lysine = [E2 ubiquitin-conjugating enzyme]-L-cysteine + N(6)-ubiquitinyl-[acceptor protein]-L-lysine.</text>
        <dbReference type="EC" id="2.3.2.27"/>
    </reaction>
</comment>
<dbReference type="GO" id="GO:0061630">
    <property type="term" value="F:ubiquitin protein ligase activity"/>
    <property type="evidence" value="ECO:0007669"/>
    <property type="project" value="UniProtKB-EC"/>
</dbReference>
<feature type="domain" description="SEFIR" evidence="14">
    <location>
        <begin position="397"/>
        <end position="538"/>
    </location>
</feature>
<feature type="compositionally biased region" description="Basic and acidic residues" evidence="13">
    <location>
        <begin position="352"/>
        <end position="363"/>
    </location>
</feature>
<evidence type="ECO:0000313" key="16">
    <source>
        <dbReference type="RefSeq" id="XP_032829118.1"/>
    </source>
</evidence>
<dbReference type="InterPro" id="IPR053047">
    <property type="entry name" value="E3_ubiq_ligase_TRAF3IP2"/>
</dbReference>
<dbReference type="Pfam" id="PF08357">
    <property type="entry name" value="SEFIR"/>
    <property type="match status" value="1"/>
</dbReference>
<evidence type="ECO:0000256" key="4">
    <source>
        <dbReference type="ARBA" id="ARBA00022786"/>
    </source>
</evidence>
<dbReference type="Proteomes" id="UP001318040">
    <property type="component" value="Chromosome 50"/>
</dbReference>
<keyword evidence="15" id="KW-1185">Reference proteome</keyword>
<feature type="region of interest" description="Disordered" evidence="13">
    <location>
        <begin position="335"/>
        <end position="368"/>
    </location>
</feature>
<dbReference type="GO" id="GO:0043123">
    <property type="term" value="P:positive regulation of canonical NF-kappaB signal transduction"/>
    <property type="evidence" value="ECO:0007669"/>
    <property type="project" value="TreeGrafter"/>
</dbReference>
<evidence type="ECO:0000256" key="11">
    <source>
        <dbReference type="ARBA" id="ARBA00078673"/>
    </source>
</evidence>
<dbReference type="KEGG" id="pmrn:116953237"/>
<evidence type="ECO:0000256" key="7">
    <source>
        <dbReference type="ARBA" id="ARBA00073304"/>
    </source>
</evidence>
<dbReference type="FunFam" id="3.40.50.11530:FF:000007">
    <property type="entry name" value="adapter protein CIKS isoform X3"/>
    <property type="match status" value="1"/>
</dbReference>
<evidence type="ECO:0000259" key="14">
    <source>
        <dbReference type="PROSITE" id="PS51534"/>
    </source>
</evidence>
<dbReference type="PANTHER" id="PTHR34257">
    <property type="entry name" value="ADAPTER PROTEIN CIKS"/>
    <property type="match status" value="1"/>
</dbReference>
<evidence type="ECO:0000256" key="8">
    <source>
        <dbReference type="ARBA" id="ARBA00075327"/>
    </source>
</evidence>
<feature type="region of interest" description="Disordered" evidence="13">
    <location>
        <begin position="1"/>
        <end position="44"/>
    </location>
</feature>
<keyword evidence="5" id="KW-0395">Inflammatory response</keyword>
<keyword evidence="4" id="KW-0833">Ubl conjugation pathway</keyword>
<evidence type="ECO:0000256" key="3">
    <source>
        <dbReference type="ARBA" id="ARBA00022679"/>
    </source>
</evidence>
<protein>
    <recommendedName>
        <fullName evidence="7">E3 ubiquitin ligase TRAF3IP2</fullName>
        <ecNumber evidence="2">2.3.2.27</ecNumber>
    </recommendedName>
    <alternativeName>
        <fullName evidence="8">Adapter protein CIKS</fullName>
    </alternativeName>
    <alternativeName>
        <fullName evidence="9">Connection to IKK and SAPK/JNK</fullName>
    </alternativeName>
    <alternativeName>
        <fullName evidence="12">E3 ubiquitin-protein ligase CIKS</fullName>
    </alternativeName>
    <alternativeName>
        <fullName evidence="10">Nuclear factor NF-kappa-B activator 1</fullName>
    </alternativeName>
    <alternativeName>
        <fullName evidence="11">TRAF3-interacting protein 2</fullName>
    </alternativeName>
</protein>
<evidence type="ECO:0000256" key="9">
    <source>
        <dbReference type="ARBA" id="ARBA00076636"/>
    </source>
</evidence>
<keyword evidence="3" id="KW-0808">Transferase</keyword>
<dbReference type="GO" id="GO:0000209">
    <property type="term" value="P:protein polyubiquitination"/>
    <property type="evidence" value="ECO:0007669"/>
    <property type="project" value="UniProtKB-ARBA"/>
</dbReference>
<feature type="region of interest" description="Disordered" evidence="13">
    <location>
        <begin position="66"/>
        <end position="99"/>
    </location>
</feature>
<evidence type="ECO:0000256" key="6">
    <source>
        <dbReference type="ARBA" id="ARBA00064316"/>
    </source>
</evidence>
<evidence type="ECO:0000256" key="10">
    <source>
        <dbReference type="ARBA" id="ARBA00078387"/>
    </source>
</evidence>
<evidence type="ECO:0000256" key="12">
    <source>
        <dbReference type="ARBA" id="ARBA00080040"/>
    </source>
</evidence>
<dbReference type="RefSeq" id="XP_032829118.1">
    <property type="nucleotide sequence ID" value="XM_032973227.1"/>
</dbReference>
<dbReference type="GO" id="GO:0097400">
    <property type="term" value="P:interleukin-17-mediated signaling pathway"/>
    <property type="evidence" value="ECO:0007669"/>
    <property type="project" value="UniProtKB-ARBA"/>
</dbReference>
<gene>
    <name evidence="16" type="primary">LOC116953237</name>
</gene>